<comment type="caution">
    <text evidence="1">The sequence shown here is derived from an EMBL/GenBank/DDBJ whole genome shotgun (WGS) entry which is preliminary data.</text>
</comment>
<name>A0A6H9Z729_9ACTN</name>
<accession>A0A6H9Z729</accession>
<proteinExistence type="predicted"/>
<dbReference type="AlphaFoldDB" id="A0A6H9Z729"/>
<evidence type="ECO:0000313" key="1">
    <source>
        <dbReference type="EMBL" id="KAB2349605.1"/>
    </source>
</evidence>
<dbReference type="OrthoDB" id="3831322at2"/>
<keyword evidence="2" id="KW-1185">Reference proteome</keyword>
<reference evidence="1 2" key="1">
    <citation type="submission" date="2019-09" db="EMBL/GenBank/DDBJ databases">
        <title>Actinomadura physcomitrii sp. nov., a novel actinomycete isolated from moss [Physcomitrium sphaericum (Ludw) Fuernr].</title>
        <authorList>
            <person name="Zhuang X."/>
            <person name="Liu C."/>
        </authorList>
    </citation>
    <scope>NUCLEOTIDE SEQUENCE [LARGE SCALE GENOMIC DNA]</scope>
    <source>
        <strain evidence="1 2">HMC1</strain>
    </source>
</reference>
<protein>
    <submittedName>
        <fullName evidence="1">Uncharacterized protein</fullName>
    </submittedName>
</protein>
<evidence type="ECO:0000313" key="2">
    <source>
        <dbReference type="Proteomes" id="UP000468735"/>
    </source>
</evidence>
<dbReference type="RefSeq" id="WP_151560374.1">
    <property type="nucleotide sequence ID" value="NZ_WBMT01000005.1"/>
</dbReference>
<dbReference type="EMBL" id="WBMT01000005">
    <property type="protein sequence ID" value="KAB2349605.1"/>
    <property type="molecule type" value="Genomic_DNA"/>
</dbReference>
<sequence>MYCSTCGDERLFEQPPCEDGHGAECPERICTECGTAMLIGLPVASPATLEHAGANDASSPAERAA</sequence>
<dbReference type="Proteomes" id="UP000468735">
    <property type="component" value="Unassembled WGS sequence"/>
</dbReference>
<organism evidence="1 2">
    <name type="scientific">Actinomadura rudentiformis</name>
    <dbReference type="NCBI Taxonomy" id="359158"/>
    <lineage>
        <taxon>Bacteria</taxon>
        <taxon>Bacillati</taxon>
        <taxon>Actinomycetota</taxon>
        <taxon>Actinomycetes</taxon>
        <taxon>Streptosporangiales</taxon>
        <taxon>Thermomonosporaceae</taxon>
        <taxon>Actinomadura</taxon>
    </lineage>
</organism>
<gene>
    <name evidence="1" type="ORF">F8566_12645</name>
</gene>